<evidence type="ECO:0000313" key="2">
    <source>
        <dbReference type="EMBL" id="CAG8546804.1"/>
    </source>
</evidence>
<dbReference type="CDD" id="cd18186">
    <property type="entry name" value="BTB_POZ_ZBTB_KLHL-like"/>
    <property type="match status" value="1"/>
</dbReference>
<sequence length="3211" mass="372949">MLIHRGNFKTFFVHYQKKHGDIFEFHLGTRRIVLSKPEYVEKLLMPSTKSQYMMRFPYTQGLDELGMMGKGLFANHDLKSWRYNRQFFTQAIFAPKFTKEAIDWTNKLFEELSSFWNKLYLKEEIIKGEKNNMDFSAWLNRYTNDMIIALTTGERSYTMAAYFNTQSDEKSLHPQAIVDDSDKFVRAFREHILGLSTFIFIPSFIRHYSPYMKRISDGLLKNAEFIYQRLDIIIKRRRQEIENTPLDQPLSHDMLTSVITANTPRNVNQIKTVEGEVMRPMNDTEIRGILLDGFLGGTDTTANMISFILYHIEHNPDVKKKMLKEIDEIFQGDKDRPITEDDFHKLKYCEAIVKEVDRVLPVSNMMARYSQEPDEIAGYNWPAGTMFHMVRTRGRKFKPSERYTNRLNKILVEYPDGPQVLREILQNSDDSKSTEQIFILDHNTYPSESLLEPTEDNYHNSDLKLDRYQGPALLAINNTIFEERDFTSLLNLANSEKRDQFDKIGVMGVGFNSIYHVTDSPSFITGDTYVILDPHEWYFDGGEIYDIVEDNMVQDFPDQLAPFKIPSLGISCENSFNRFDGTMFRYPLRTEKDSQDSEIYKKIYKPKEVLEMFHKFYENESINCLLFLKYVEKITFYELKKDATKPDLLYEIRLENAVQVREQRRLIVKNIVPMMDSLISGKRNDIKQLESSYVASFRRKRGNEKGDSDPWLILNYLDDLLEAEKYYQKNFSKSIGEHKFIPNVGLAVPLKNLDATGRLFCFLPLPISMPFLVSVHGYFAVSTNRRSLWAPADNEDLASDAIARLKVSWNQYLFEKVLPKAWVKFLRELPRKVPNISSDHLYKFWPKDKGDTSGTMNHFCKDLLQNVIEHLSIKDRVFRGPSSLNNAIGKVSGISADSYDASSFQTSEFHWLSLANGYLNDNIDLSTVGSVGFPIISAPFAITKGLKKSKHKTSRKIFAPAILRDYLKHNLGRWQGTLAREEVLKLFGYLLRDEKFDELVDFRMIPLADGTFGKLSQSSNSLVYIVPYNINSIDRDEFNVFNDQLNKFIDMSISYELYDRLYKLAKVGWILNIKILDEFAVADMIRFTLNSKNVKSEEINHNEWIYKLWDNLSYRRWDLKEFENVHLIPTSRSTLRRLKTPQRIFYHQPSSLISIFEKFGAVFVNKQFDKVVERDGVSSYIIKPNDIVSVLSSFRAAASYPRNLEHDLQPREASILIDHLSNYLRLTNNLAPELIEVIIHLPIFTVVDQNSPISLLSGNANWFLLPKNEENSYGKIIYPSNRGRFLNASSQNLCYLLEYIIKVPRLESYNYWRNYVMPFLGSQQQGDRDSVIDKLFDKLPNLLYHHSELRDFFGNIPFVPTGTLQMSQRQQLPNNFKLAKPVELFNPEEKSVVDLFFENEQFFPAGKYGSGKFFSNLKSLGLKIILSPDDIISRIKNIVARSSNVNEALIRQQALKLLKYLDDKWSQLIINDRLMYVILNEKWIPTVDKSQNGIFSKPQDCFPKRDKNLVCFVAPILDYSVKNREFSKRIGWNTYPSVNLVLEQLKFCCVSLARKQPPEELTTVCDEIYKHMSKKFFETNNINNEFGYMKKYLEKQPWILCGSKLNKFYSADKVVFRLLSEFKDKDSLIVELPIDYTSKYMSFFKAMGVRDEIGVKDLILIIKSTVEGNKDRVLLIDEIKKVIQILEQISRKQKDNKRDRKDPEILDGLLIPSTQHKLVKLDEIQFDDLGDKIDENERSNYNITHHLVTRDIAEGLEIGTLTGKIYGIEAGDDDWDVYEQEESLTTRIQGLIKEYSITQLFKEFLQNADDAKAKRFSVILDERPINYDNTSKKSLLSQDMVDMQGPALWIYNDVEFTDKDFRALLKLGKGSKSNDENTIGRFGTGFNCAFHITDLPSIVSGKYIAFLDPNAKFLPAQGYPPRRRRGTRINFIEKEFKGCFPDQCYPYEAIEGCDLSKEFKGTLFRLPLRTFNSARKSEISKKAVDIRKILQIFSEVQGNKEMLFLRNIESCSFYHMKNQKMNRIWEVKIDISDPDRKIRKSVIDKMQTYQLTNEIVLQNRKVSETWILCTGGHEKIKMKKEIKQISEENGLKPRGGVAMLLSKSEEIVFGEPKFETFPDLDGEFFSYLSLSVSTRLNVHLNGCFSLSSSRSNILQSGNDFINADCDDSKWNRYILYNVLPDLHVKLLEAVVRIEEARFRRDRQNFVPHLLWPIKDYTNLYKDYGLNVIVKLGLGKQKFFWTKAKGGQFVSLQTAKFLEENDNTKTIANILGKLGVSVVILEKSKLKHLDEAKTESRNINFKYTILNGKLVCEELQRAKYEHGGRNDVDNKNQSHESLFELLNFILKDKDKNTYRLLNGLQLVPLSDGSIGKFGNALYIGNQECMELFPSSASRFISHDIPEKLLEIFDGEEFNDFSEITHIKKLDITGILELLESEIPMSEELEWDPQGESIPYNNWYEKIWTIFKNVEDLDFDRFSNFPLLSMVEPPNVLVRPDPENPLLYIPENGHTLFPILVKLKVRFTELKLPEGANADLRSCIVKCTSINILNALKNTCSLFDLNMIELFENSELSTENYDTFRTFIKRELESLIGKSLPIWPTHSSEELIDATSGILLPYKLPFFAFQNTTDFYKCNHDSDFNALTKLGANQINELVYVRDHLLKEVIYPTPEDSPNYIPFLQNVLTLENPEIERYFRNKKVIPNKSLSEFVRADELYDRNEPLFPKIFANDDKFLPIELQNRVCLEALGRIGLKRQVNEQIFIECAEEVKSQIECDELPSGVVKDRANYLVRYLYEHIDTLNFNPDQWKRILEIKFVPSERNFTQFYRNHKETSGFETLGALCSRKYKKLCWTQCPLFDEIIDPTKFTIFNQHHPEIGIPSTENVMEHWFYVVDNIELMRSSFKETKSIIKNIYKTMNERALNEEVLIKLKIKNPKNPKKILLNGDEPFDKTKWVEGKELVFGLSHDIQGMLKINEFLEDYENLLKVCGAKKFLSSSLPVNIIKHDQQKVLVDRLLERFMGNSDRYHDVTFIVGDKTFRANRYVLSAASKEYFEKMFEGEFNESNGSEIEVTIVGIQPDAFWVLLQWLHGQSFEDAIESVLQKQSDFKSNLESYETYYLDFFESLLKATDIYDVEPLKNAVENTIINSTFIGINNVCKTLGFSKDYKANQLKEHCKNILKTNIDLVLDLILGQNASNVNERANEKLKLRSLLSG</sequence>
<dbReference type="Pfam" id="PF25794">
    <property type="entry name" value="SACS"/>
    <property type="match status" value="2"/>
</dbReference>
<dbReference type="Pfam" id="PF00067">
    <property type="entry name" value="p450"/>
    <property type="match status" value="1"/>
</dbReference>
<protein>
    <submittedName>
        <fullName evidence="2">4320_t:CDS:1</fullName>
    </submittedName>
</protein>
<name>A0A9N9AW04_9GLOM</name>
<dbReference type="Gene3D" id="1.10.630.10">
    <property type="entry name" value="Cytochrome P450"/>
    <property type="match status" value="1"/>
</dbReference>
<dbReference type="InterPro" id="IPR036890">
    <property type="entry name" value="HATPase_C_sf"/>
</dbReference>
<dbReference type="Pfam" id="PF00651">
    <property type="entry name" value="BTB"/>
    <property type="match status" value="1"/>
</dbReference>
<feature type="domain" description="BTB" evidence="1">
    <location>
        <begin position="3024"/>
        <end position="3086"/>
    </location>
</feature>
<dbReference type="EMBL" id="CAJVPQ010001342">
    <property type="protein sequence ID" value="CAG8546804.1"/>
    <property type="molecule type" value="Genomic_DNA"/>
</dbReference>
<dbReference type="NCBIfam" id="NF047352">
    <property type="entry name" value="P_loop_sacsin"/>
    <property type="match status" value="1"/>
</dbReference>
<dbReference type="InterPro" id="IPR001128">
    <property type="entry name" value="Cyt_P450"/>
</dbReference>
<dbReference type="Gene3D" id="3.30.710.10">
    <property type="entry name" value="Potassium Channel Kv1.1, Chain A"/>
    <property type="match status" value="1"/>
</dbReference>
<dbReference type="InterPro" id="IPR011333">
    <property type="entry name" value="SKP1/BTB/POZ_sf"/>
</dbReference>
<dbReference type="Gene3D" id="3.30.565.10">
    <property type="entry name" value="Histidine kinase-like ATPase, C-terminal domain"/>
    <property type="match status" value="1"/>
</dbReference>
<dbReference type="PROSITE" id="PS50097">
    <property type="entry name" value="BTB"/>
    <property type="match status" value="1"/>
</dbReference>
<dbReference type="PRINTS" id="PR00463">
    <property type="entry name" value="EP450I"/>
</dbReference>
<dbReference type="SUPFAM" id="SSF54695">
    <property type="entry name" value="POZ domain"/>
    <property type="match status" value="1"/>
</dbReference>
<proteinExistence type="predicted"/>
<dbReference type="GO" id="GO:0005506">
    <property type="term" value="F:iron ion binding"/>
    <property type="evidence" value="ECO:0007669"/>
    <property type="project" value="InterPro"/>
</dbReference>
<dbReference type="SMART" id="SM00225">
    <property type="entry name" value="BTB"/>
    <property type="match status" value="1"/>
</dbReference>
<comment type="caution">
    <text evidence="2">The sequence shown here is derived from an EMBL/GenBank/DDBJ whole genome shotgun (WGS) entry which is preliminary data.</text>
</comment>
<evidence type="ECO:0000313" key="3">
    <source>
        <dbReference type="Proteomes" id="UP000789570"/>
    </source>
</evidence>
<gene>
    <name evidence="2" type="ORF">FCALED_LOCUS5915</name>
</gene>
<dbReference type="InterPro" id="IPR002401">
    <property type="entry name" value="Cyt_P450_E_grp-I"/>
</dbReference>
<dbReference type="PANTHER" id="PTHR46919:SF2">
    <property type="entry name" value="SACSIN"/>
    <property type="match status" value="1"/>
</dbReference>
<evidence type="ECO:0000259" key="1">
    <source>
        <dbReference type="PROSITE" id="PS50097"/>
    </source>
</evidence>
<dbReference type="InterPro" id="IPR036396">
    <property type="entry name" value="Cyt_P450_sf"/>
</dbReference>
<reference evidence="2" key="1">
    <citation type="submission" date="2021-06" db="EMBL/GenBank/DDBJ databases">
        <authorList>
            <person name="Kallberg Y."/>
            <person name="Tangrot J."/>
            <person name="Rosling A."/>
        </authorList>
    </citation>
    <scope>NUCLEOTIDE SEQUENCE</scope>
    <source>
        <strain evidence="2">UK204</strain>
    </source>
</reference>
<dbReference type="SUPFAM" id="SSF55874">
    <property type="entry name" value="ATPase domain of HSP90 chaperone/DNA topoisomerase II/histidine kinase"/>
    <property type="match status" value="2"/>
</dbReference>
<dbReference type="Proteomes" id="UP000789570">
    <property type="component" value="Unassembled WGS sequence"/>
</dbReference>
<dbReference type="GO" id="GO:0004497">
    <property type="term" value="F:monooxygenase activity"/>
    <property type="evidence" value="ECO:0007669"/>
    <property type="project" value="InterPro"/>
</dbReference>
<accession>A0A9N9AW04</accession>
<dbReference type="InterPro" id="IPR058210">
    <property type="entry name" value="SACS/Nov_dom"/>
</dbReference>
<dbReference type="OrthoDB" id="1262810at2759"/>
<organism evidence="2 3">
    <name type="scientific">Funneliformis caledonium</name>
    <dbReference type="NCBI Taxonomy" id="1117310"/>
    <lineage>
        <taxon>Eukaryota</taxon>
        <taxon>Fungi</taxon>
        <taxon>Fungi incertae sedis</taxon>
        <taxon>Mucoromycota</taxon>
        <taxon>Glomeromycotina</taxon>
        <taxon>Glomeromycetes</taxon>
        <taxon>Glomerales</taxon>
        <taxon>Glomeraceae</taxon>
        <taxon>Funneliformis</taxon>
    </lineage>
</organism>
<dbReference type="PANTHER" id="PTHR46919">
    <property type="entry name" value="ZINC FINGER, C3HC4 TYPE (RING FINGER) FAMILY PROTEIN"/>
    <property type="match status" value="1"/>
</dbReference>
<dbReference type="GO" id="GO:0020037">
    <property type="term" value="F:heme binding"/>
    <property type="evidence" value="ECO:0007669"/>
    <property type="project" value="InterPro"/>
</dbReference>
<keyword evidence="3" id="KW-1185">Reference proteome</keyword>
<dbReference type="InterPro" id="IPR000210">
    <property type="entry name" value="BTB/POZ_dom"/>
</dbReference>
<dbReference type="GO" id="GO:0016705">
    <property type="term" value="F:oxidoreductase activity, acting on paired donors, with incorporation or reduction of molecular oxygen"/>
    <property type="evidence" value="ECO:0007669"/>
    <property type="project" value="InterPro"/>
</dbReference>
<dbReference type="SUPFAM" id="SSF48264">
    <property type="entry name" value="Cytochrome P450"/>
    <property type="match status" value="1"/>
</dbReference>